<keyword evidence="3" id="KW-0479">Metal-binding</keyword>
<keyword evidence="10" id="KW-1185">Reference proteome</keyword>
<evidence type="ECO:0000256" key="3">
    <source>
        <dbReference type="ARBA" id="ARBA00022723"/>
    </source>
</evidence>
<evidence type="ECO:0000256" key="7">
    <source>
        <dbReference type="ARBA" id="ARBA00023304"/>
    </source>
</evidence>
<evidence type="ECO:0000256" key="2">
    <source>
        <dbReference type="ARBA" id="ARBA00022605"/>
    </source>
</evidence>
<dbReference type="SUPFAM" id="SSF53659">
    <property type="entry name" value="Isocitrate/Isopropylmalate dehydrogenase-like"/>
    <property type="match status" value="1"/>
</dbReference>
<dbReference type="GO" id="GO:0009098">
    <property type="term" value="P:L-leucine biosynthetic process"/>
    <property type="evidence" value="ECO:0007669"/>
    <property type="project" value="UniProtKB-KW"/>
</dbReference>
<dbReference type="GO" id="GO:0046872">
    <property type="term" value="F:metal ion binding"/>
    <property type="evidence" value="ECO:0007669"/>
    <property type="project" value="UniProtKB-KW"/>
</dbReference>
<dbReference type="GO" id="GO:0003862">
    <property type="term" value="F:3-isopropylmalate dehydrogenase activity"/>
    <property type="evidence" value="ECO:0007669"/>
    <property type="project" value="UniProtKB-EC"/>
</dbReference>
<keyword evidence="4" id="KW-0460">Magnesium</keyword>
<dbReference type="GO" id="GO:0005829">
    <property type="term" value="C:cytosol"/>
    <property type="evidence" value="ECO:0007669"/>
    <property type="project" value="TreeGrafter"/>
</dbReference>
<name>A0A379AKL6_ENTAG</name>
<reference evidence="9 10" key="1">
    <citation type="submission" date="2018-06" db="EMBL/GenBank/DDBJ databases">
        <authorList>
            <consortium name="Pathogen Informatics"/>
            <person name="Doyle S."/>
        </authorList>
    </citation>
    <scope>NUCLEOTIDE SEQUENCE [LARGE SCALE GENOMIC DNA]</scope>
    <source>
        <strain evidence="9 10">NCTC9381</strain>
    </source>
</reference>
<keyword evidence="5 9" id="KW-0560">Oxidoreductase</keyword>
<organism evidence="9 10">
    <name type="scientific">Enterobacter agglomerans</name>
    <name type="common">Erwinia herbicola</name>
    <name type="synonym">Pantoea agglomerans</name>
    <dbReference type="NCBI Taxonomy" id="549"/>
    <lineage>
        <taxon>Bacteria</taxon>
        <taxon>Pseudomonadati</taxon>
        <taxon>Pseudomonadota</taxon>
        <taxon>Gammaproteobacteria</taxon>
        <taxon>Enterobacterales</taxon>
        <taxon>Erwiniaceae</taxon>
        <taxon>Pantoea</taxon>
        <taxon>Pantoea agglomerans group</taxon>
    </lineage>
</organism>
<dbReference type="PANTHER" id="PTHR42979">
    <property type="entry name" value="3-ISOPROPYLMALATE DEHYDROGENASE"/>
    <property type="match status" value="1"/>
</dbReference>
<protein>
    <submittedName>
        <fullName evidence="9">3-isopropylmalate dehydrogenase</fullName>
        <ecNumber evidence="9">1.1.1.85</ecNumber>
    </submittedName>
</protein>
<evidence type="ECO:0000256" key="1">
    <source>
        <dbReference type="ARBA" id="ARBA00022430"/>
    </source>
</evidence>
<keyword evidence="6" id="KW-0520">NAD</keyword>
<evidence type="ECO:0000313" key="10">
    <source>
        <dbReference type="Proteomes" id="UP000254640"/>
    </source>
</evidence>
<gene>
    <name evidence="9" type="primary">leuB_1</name>
    <name evidence="9" type="ORF">NCTC9381_04400</name>
</gene>
<proteinExistence type="predicted"/>
<accession>A0A379AKL6</accession>
<dbReference type="Proteomes" id="UP000254640">
    <property type="component" value="Unassembled WGS sequence"/>
</dbReference>
<evidence type="ECO:0000259" key="8">
    <source>
        <dbReference type="Pfam" id="PF00180"/>
    </source>
</evidence>
<dbReference type="AlphaFoldDB" id="A0A379AKL6"/>
<evidence type="ECO:0000313" key="9">
    <source>
        <dbReference type="EMBL" id="SUB18443.1"/>
    </source>
</evidence>
<keyword evidence="7" id="KW-0100">Branched-chain amino acid biosynthesis</keyword>
<dbReference type="InterPro" id="IPR024084">
    <property type="entry name" value="IsoPropMal-DH-like_dom"/>
</dbReference>
<evidence type="ECO:0000256" key="6">
    <source>
        <dbReference type="ARBA" id="ARBA00023027"/>
    </source>
</evidence>
<dbReference type="PANTHER" id="PTHR42979:SF1">
    <property type="entry name" value="3-ISOPROPYLMALATE DEHYDROGENASE"/>
    <property type="match status" value="1"/>
</dbReference>
<feature type="domain" description="Isopropylmalate dehydrogenase-like" evidence="8">
    <location>
        <begin position="6"/>
        <end position="68"/>
    </location>
</feature>
<dbReference type="Pfam" id="PF00180">
    <property type="entry name" value="Iso_dh"/>
    <property type="match status" value="1"/>
</dbReference>
<dbReference type="EMBL" id="UGSO01000001">
    <property type="protein sequence ID" value="SUB18443.1"/>
    <property type="molecule type" value="Genomic_DNA"/>
</dbReference>
<evidence type="ECO:0000256" key="4">
    <source>
        <dbReference type="ARBA" id="ARBA00022842"/>
    </source>
</evidence>
<sequence>MSSSSHIAVLPGDGIGPEVMAQAMKVLDAIRQRFDMQITTQEYAVGGIAIDQHGEPLPPATVAGCEQAGRDSVWFRWRPEMGALTAGIATGARCAAAAAQTF</sequence>
<evidence type="ECO:0000256" key="5">
    <source>
        <dbReference type="ARBA" id="ARBA00023002"/>
    </source>
</evidence>
<dbReference type="InterPro" id="IPR004429">
    <property type="entry name" value="Isopropylmalate_DH"/>
</dbReference>
<dbReference type="EC" id="1.1.1.85" evidence="9"/>
<keyword evidence="1" id="KW-0432">Leucine biosynthesis</keyword>
<dbReference type="Gene3D" id="3.40.718.10">
    <property type="entry name" value="Isopropylmalate Dehydrogenase"/>
    <property type="match status" value="1"/>
</dbReference>
<keyword evidence="2" id="KW-0028">Amino-acid biosynthesis</keyword>